<dbReference type="EMBL" id="CP000975">
    <property type="protein sequence ID" value="ACD82631.1"/>
    <property type="molecule type" value="Genomic_DNA"/>
</dbReference>
<sequence length="31" mass="3534">MSIPTSSNFLRETPPFLSLQSKKLFAVPFSY</sequence>
<protein>
    <submittedName>
        <fullName evidence="1">Uncharacterized protein</fullName>
    </submittedName>
</protein>
<evidence type="ECO:0000313" key="1">
    <source>
        <dbReference type="EMBL" id="ACD82631.1"/>
    </source>
</evidence>
<proteinExistence type="predicted"/>
<organism evidence="1 2">
    <name type="scientific">Methylacidiphilum infernorum (isolate V4)</name>
    <name type="common">Methylokorus infernorum (strain V4)</name>
    <dbReference type="NCBI Taxonomy" id="481448"/>
    <lineage>
        <taxon>Bacteria</taxon>
        <taxon>Pseudomonadati</taxon>
        <taxon>Verrucomicrobiota</taxon>
        <taxon>Methylacidiphilae</taxon>
        <taxon>Methylacidiphilales</taxon>
        <taxon>Methylacidiphilaceae</taxon>
        <taxon>Methylacidiphilum (ex Ratnadevi et al. 2023)</taxon>
    </lineage>
</organism>
<dbReference type="Proteomes" id="UP000009149">
    <property type="component" value="Chromosome"/>
</dbReference>
<dbReference type="AlphaFoldDB" id="B3DZX0"/>
<name>B3DZX0_METI4</name>
<evidence type="ECO:0000313" key="2">
    <source>
        <dbReference type="Proteomes" id="UP000009149"/>
    </source>
</evidence>
<accession>B3DZX0</accession>
<reference evidence="1 2" key="1">
    <citation type="journal article" date="2008" name="Biol. Direct">
        <title>Complete genome sequence of the extremely acidophilic methanotroph isolate V4, Methylacidiphilum infernorum, a representative of the bacterial phylum Verrucomicrobia.</title>
        <authorList>
            <person name="Hou S."/>
            <person name="Makarova K.S."/>
            <person name="Saw J.H."/>
            <person name="Senin P."/>
            <person name="Ly B.V."/>
            <person name="Zhou Z."/>
            <person name="Ren Y."/>
            <person name="Wang J."/>
            <person name="Galperin M.Y."/>
            <person name="Omelchenko M.V."/>
            <person name="Wolf Y.I."/>
            <person name="Yutin N."/>
            <person name="Koonin E.V."/>
            <person name="Stott M.B."/>
            <person name="Mountain B.W."/>
            <person name="Crowe M.A."/>
            <person name="Smirnova A.V."/>
            <person name="Dunfield P.F."/>
            <person name="Feng L."/>
            <person name="Wang L."/>
            <person name="Alam M."/>
        </authorList>
    </citation>
    <scope>NUCLEOTIDE SEQUENCE [LARGE SCALE GENOMIC DNA]</scope>
    <source>
        <strain evidence="2">Isolate V4</strain>
    </source>
</reference>
<dbReference type="HOGENOM" id="CLU_3397380_0_0_0"/>
<gene>
    <name evidence="1" type="ordered locus">Minf_0573</name>
</gene>
<dbReference type="KEGG" id="min:Minf_0573"/>